<dbReference type="Proteomes" id="UP000006462">
    <property type="component" value="Unassembled WGS sequence"/>
</dbReference>
<organism evidence="2 3">
    <name type="scientific">Pyramidobacter piscolens W5455</name>
    <dbReference type="NCBI Taxonomy" id="352165"/>
    <lineage>
        <taxon>Bacteria</taxon>
        <taxon>Thermotogati</taxon>
        <taxon>Synergistota</taxon>
        <taxon>Synergistia</taxon>
        <taxon>Synergistales</taxon>
        <taxon>Dethiosulfovibrionaceae</taxon>
        <taxon>Pyramidobacter</taxon>
    </lineage>
</organism>
<proteinExistence type="predicted"/>
<keyword evidence="1" id="KW-0812">Transmembrane</keyword>
<evidence type="ECO:0000256" key="1">
    <source>
        <dbReference type="SAM" id="Phobius"/>
    </source>
</evidence>
<evidence type="ECO:0000313" key="3">
    <source>
        <dbReference type="Proteomes" id="UP000006462"/>
    </source>
</evidence>
<evidence type="ECO:0000313" key="2">
    <source>
        <dbReference type="EMBL" id="EFB89790.1"/>
    </source>
</evidence>
<comment type="caution">
    <text evidence="2">The sequence shown here is derived from an EMBL/GenBank/DDBJ whole genome shotgun (WGS) entry which is preliminary data.</text>
</comment>
<dbReference type="EMBL" id="ADFP01000121">
    <property type="protein sequence ID" value="EFB89790.1"/>
    <property type="molecule type" value="Genomic_DNA"/>
</dbReference>
<feature type="transmembrane region" description="Helical" evidence="1">
    <location>
        <begin position="52"/>
        <end position="85"/>
    </location>
</feature>
<protein>
    <submittedName>
        <fullName evidence="2">Uncharacterized protein</fullName>
    </submittedName>
</protein>
<name>A0ABM9ZSC8_9BACT</name>
<keyword evidence="3" id="KW-1185">Reference proteome</keyword>
<feature type="transmembrane region" description="Helical" evidence="1">
    <location>
        <begin position="12"/>
        <end position="32"/>
    </location>
</feature>
<keyword evidence="1" id="KW-0472">Membrane</keyword>
<accession>A0ABM9ZSC8</accession>
<reference evidence="2 3" key="1">
    <citation type="submission" date="2009-12" db="EMBL/GenBank/DDBJ databases">
        <authorList>
            <person name="Shrivastava S."/>
            <person name="Madupu R."/>
            <person name="Durkin A.S."/>
            <person name="Torralba M."/>
            <person name="Methe B."/>
            <person name="Sutton G.G."/>
            <person name="Strausberg R.L."/>
            <person name="Nelson K.E."/>
        </authorList>
    </citation>
    <scope>NUCLEOTIDE SEQUENCE [LARGE SCALE GENOMIC DNA]</scope>
    <source>
        <strain evidence="2 3">W5455</strain>
    </source>
</reference>
<sequence>MRQECGEENWRASLICGWVFSSALSVLIVAFFRLNWFPENSFYSGLALKSAVQYHAILFLLTWGMSAFCFYLGKSFIVIYAFFLLSKR</sequence>
<keyword evidence="1" id="KW-1133">Transmembrane helix</keyword>
<gene>
    <name evidence="2" type="ORF">HMPREF7215_2605</name>
</gene>